<sequence>MVFFPGHAVAPLPTEVGMRDQGEPAPSRGEQIQAAEHEAAKQRLLAQAEAERIPAEETTRALPDRRWRHGQ</sequence>
<evidence type="ECO:0000313" key="2">
    <source>
        <dbReference type="EMBL" id="OWU98001.1"/>
    </source>
</evidence>
<feature type="compositionally biased region" description="Basic and acidic residues" evidence="1">
    <location>
        <begin position="49"/>
        <end position="65"/>
    </location>
</feature>
<reference evidence="2 3" key="1">
    <citation type="submission" date="2017-03" db="EMBL/GenBank/DDBJ databases">
        <title>Whole genome sequence of Micromonospora wenchangensis, isolated from mangrove soil.</title>
        <authorList>
            <person name="Yang H."/>
        </authorList>
    </citation>
    <scope>NUCLEOTIDE SEQUENCE [LARGE SCALE GENOMIC DNA]</scope>
    <source>
        <strain evidence="2 3">CCTCC AA 2012002</strain>
    </source>
</reference>
<dbReference type="EMBL" id="MZMV01000093">
    <property type="protein sequence ID" value="OWU98001.1"/>
    <property type="molecule type" value="Genomic_DNA"/>
</dbReference>
<comment type="caution">
    <text evidence="2">The sequence shown here is derived from an EMBL/GenBank/DDBJ whole genome shotgun (WGS) entry which is preliminary data.</text>
</comment>
<dbReference type="AlphaFoldDB" id="A0A246RCB7"/>
<accession>A0A246RCB7</accession>
<keyword evidence="3" id="KW-1185">Reference proteome</keyword>
<evidence type="ECO:0000313" key="3">
    <source>
        <dbReference type="Proteomes" id="UP000197174"/>
    </source>
</evidence>
<name>A0A246RCB7_9ACTN</name>
<dbReference type="Proteomes" id="UP000197174">
    <property type="component" value="Unassembled WGS sequence"/>
</dbReference>
<organism evidence="2 3">
    <name type="scientific">Micromonospora wenchangensis</name>
    <dbReference type="NCBI Taxonomy" id="1185415"/>
    <lineage>
        <taxon>Bacteria</taxon>
        <taxon>Bacillati</taxon>
        <taxon>Actinomycetota</taxon>
        <taxon>Actinomycetes</taxon>
        <taxon>Micromonosporales</taxon>
        <taxon>Micromonosporaceae</taxon>
        <taxon>Micromonospora</taxon>
    </lineage>
</organism>
<gene>
    <name evidence="2" type="ORF">B5D80_30850</name>
</gene>
<proteinExistence type="predicted"/>
<evidence type="ECO:0000256" key="1">
    <source>
        <dbReference type="SAM" id="MobiDB-lite"/>
    </source>
</evidence>
<protein>
    <submittedName>
        <fullName evidence="2">Uncharacterized protein</fullName>
    </submittedName>
</protein>
<feature type="region of interest" description="Disordered" evidence="1">
    <location>
        <begin position="13"/>
        <end position="71"/>
    </location>
</feature>